<accession>G3IZ64</accession>
<reference evidence="3 4" key="1">
    <citation type="submission" date="2011-06" db="EMBL/GenBank/DDBJ databases">
        <title>Genomic sequence of Methylobacter tundripaludum SV96.</title>
        <authorList>
            <consortium name="US DOE Joint Genome Institute"/>
            <person name="Lucas S."/>
            <person name="Han J."/>
            <person name="Lapidus A."/>
            <person name="Cheng J.-F."/>
            <person name="Goodwin L."/>
            <person name="Pitluck S."/>
            <person name="Held B."/>
            <person name="Detter J.C."/>
            <person name="Han C."/>
            <person name="Tapia R."/>
            <person name="Land M."/>
            <person name="Hauser L."/>
            <person name="Kyrpides N."/>
            <person name="Ivanova N."/>
            <person name="Ovchinnikova G."/>
            <person name="Pagani I."/>
            <person name="Klotz M.G."/>
            <person name="Dispirito A.A."/>
            <person name="Murrell J.C."/>
            <person name="Dunfield P."/>
            <person name="Kalyuzhnaya M.G."/>
            <person name="Svenning M."/>
            <person name="Trotsenko Y.A."/>
            <person name="Stein L.Y."/>
            <person name="Woyke T."/>
        </authorList>
    </citation>
    <scope>NUCLEOTIDE SEQUENCE [LARGE SCALE GENOMIC DNA]</scope>
    <source>
        <strain evidence="4">ATCC BAA-1195 / DSM 17260 / SV96</strain>
    </source>
</reference>
<dbReference type="SUPFAM" id="SSF51126">
    <property type="entry name" value="Pectin lyase-like"/>
    <property type="match status" value="1"/>
</dbReference>
<dbReference type="InterPro" id="IPR039448">
    <property type="entry name" value="Beta_helix"/>
</dbReference>
<dbReference type="InterPro" id="IPR012334">
    <property type="entry name" value="Pectin_lyas_fold"/>
</dbReference>
<protein>
    <recommendedName>
        <fullName evidence="2">Right handed beta helix domain-containing protein</fullName>
    </recommendedName>
</protein>
<feature type="signal peptide" evidence="1">
    <location>
        <begin position="1"/>
        <end position="28"/>
    </location>
</feature>
<evidence type="ECO:0000313" key="3">
    <source>
        <dbReference type="EMBL" id="EGW20236.1"/>
    </source>
</evidence>
<name>G3IZ64_METTV</name>
<feature type="domain" description="Right handed beta helix" evidence="2">
    <location>
        <begin position="76"/>
        <end position="218"/>
    </location>
</feature>
<dbReference type="Proteomes" id="UP000004664">
    <property type="component" value="Unassembled WGS sequence"/>
</dbReference>
<dbReference type="Gene3D" id="2.160.20.10">
    <property type="entry name" value="Single-stranded right-handed beta-helix, Pectin lyase-like"/>
    <property type="match status" value="1"/>
</dbReference>
<evidence type="ECO:0000259" key="2">
    <source>
        <dbReference type="Pfam" id="PF13229"/>
    </source>
</evidence>
<keyword evidence="1" id="KW-0732">Signal</keyword>
<dbReference type="PROSITE" id="PS51257">
    <property type="entry name" value="PROKAR_LIPOPROTEIN"/>
    <property type="match status" value="1"/>
</dbReference>
<dbReference type="AlphaFoldDB" id="G3IZ64"/>
<dbReference type="Pfam" id="PF13229">
    <property type="entry name" value="Beta_helix"/>
    <property type="match status" value="1"/>
</dbReference>
<proteinExistence type="predicted"/>
<dbReference type="OrthoDB" id="5568383at2"/>
<keyword evidence="4" id="KW-1185">Reference proteome</keyword>
<dbReference type="EMBL" id="JH109153">
    <property type="protein sequence ID" value="EGW20236.1"/>
    <property type="molecule type" value="Genomic_DNA"/>
</dbReference>
<feature type="chain" id="PRO_5003445644" description="Right handed beta helix domain-containing protein" evidence="1">
    <location>
        <begin position="29"/>
        <end position="404"/>
    </location>
</feature>
<sequence>MKTKYENTVFHFLATFGCLMLLVPFAHADTQTPLDCPGVIVVQGGYSLTEDTTCDTGFRWHENNKFFSLNGFTLTTGSILVEGDRLTIRNGALQTNGINWAFGDHGTLLNLAITSAGAPRGFFIEAGSNFTVKNSTLTNIPHVALSFYYGDGGTVRNSKFTGNGWAISIQKSNGVLIEHNNFVGNIRGSNLWDEDGGGVNNNKIRHNIFRENRVGINMLALPQSTSIFPAFEGNQIIGNQISRSSHSGALIEVVCDDSSVPLRCPAQNTNVSGNRLNRNGFNSLTGLPDGAEPDDDGVTARATLRVFGNQSIPYPDGLAGVVLSNNRADRNADLGFDVQGVTDGGGNIAESNENPEQCVGLICSISVGEPLTVRPDSISARSLSVLQDAISKAPSASGQLRHRH</sequence>
<dbReference type="InterPro" id="IPR006626">
    <property type="entry name" value="PbH1"/>
</dbReference>
<dbReference type="RefSeq" id="WP_006892529.1">
    <property type="nucleotide sequence ID" value="NZ_JH109153.1"/>
</dbReference>
<organism evidence="3 4">
    <name type="scientific">Methylobacter tundripaludum (strain ATCC BAA-1195 / DSM 17260 / SV96)</name>
    <dbReference type="NCBI Taxonomy" id="697282"/>
    <lineage>
        <taxon>Bacteria</taxon>
        <taxon>Pseudomonadati</taxon>
        <taxon>Pseudomonadota</taxon>
        <taxon>Gammaproteobacteria</taxon>
        <taxon>Methylococcales</taxon>
        <taxon>Methylococcaceae</taxon>
        <taxon>Methylobacter</taxon>
    </lineage>
</organism>
<evidence type="ECO:0000256" key="1">
    <source>
        <dbReference type="SAM" id="SignalP"/>
    </source>
</evidence>
<evidence type="ECO:0000313" key="4">
    <source>
        <dbReference type="Proteomes" id="UP000004664"/>
    </source>
</evidence>
<gene>
    <name evidence="3" type="ORF">Mettu_3366</name>
</gene>
<dbReference type="SMART" id="SM00710">
    <property type="entry name" value="PbH1"/>
    <property type="match status" value="7"/>
</dbReference>
<dbReference type="InterPro" id="IPR011050">
    <property type="entry name" value="Pectin_lyase_fold/virulence"/>
</dbReference>
<dbReference type="HOGENOM" id="CLU_681163_0_0_6"/>